<evidence type="ECO:0000256" key="1">
    <source>
        <dbReference type="ARBA" id="ARBA00004123"/>
    </source>
</evidence>
<accession>A0A8H7SYQ6</accession>
<dbReference type="FunFam" id="3.40.50.300:FF:000107">
    <property type="entry name" value="Replication factor C subunit 4"/>
    <property type="match status" value="1"/>
</dbReference>
<dbReference type="Gene3D" id="3.40.50.300">
    <property type="entry name" value="P-loop containing nucleotide triphosphate hydrolases"/>
    <property type="match status" value="1"/>
</dbReference>
<dbReference type="InterPro" id="IPR003959">
    <property type="entry name" value="ATPase_AAA_core"/>
</dbReference>
<feature type="region of interest" description="Disordered" evidence="7">
    <location>
        <begin position="1"/>
        <end position="22"/>
    </location>
</feature>
<dbReference type="GO" id="GO:0003689">
    <property type="term" value="F:DNA clamp loader activity"/>
    <property type="evidence" value="ECO:0007669"/>
    <property type="project" value="TreeGrafter"/>
</dbReference>
<organism evidence="9 10">
    <name type="scientific">Thamnidium elegans</name>
    <dbReference type="NCBI Taxonomy" id="101142"/>
    <lineage>
        <taxon>Eukaryota</taxon>
        <taxon>Fungi</taxon>
        <taxon>Fungi incertae sedis</taxon>
        <taxon>Mucoromycota</taxon>
        <taxon>Mucoromycotina</taxon>
        <taxon>Mucoromycetes</taxon>
        <taxon>Mucorales</taxon>
        <taxon>Mucorineae</taxon>
        <taxon>Mucoraceae</taxon>
        <taxon>Thamnidium</taxon>
    </lineage>
</organism>
<comment type="caution">
    <text evidence="9">The sequence shown here is derived from an EMBL/GenBank/DDBJ whole genome shotgun (WGS) entry which is preliminary data.</text>
</comment>
<dbReference type="PANTHER" id="PTHR11669">
    <property type="entry name" value="REPLICATION FACTOR C / DNA POLYMERASE III GAMMA-TAU SUBUNIT"/>
    <property type="match status" value="1"/>
</dbReference>
<dbReference type="FunFam" id="1.10.8.60:FF:000012">
    <property type="entry name" value="Replication factor C subunit 4"/>
    <property type="match status" value="1"/>
</dbReference>
<dbReference type="InterPro" id="IPR050238">
    <property type="entry name" value="DNA_Rep/Repair_Clamp_Loader"/>
</dbReference>
<evidence type="ECO:0000256" key="7">
    <source>
        <dbReference type="SAM" id="MobiDB-lite"/>
    </source>
</evidence>
<dbReference type="NCBIfam" id="NF001679">
    <property type="entry name" value="PRK00440.1"/>
    <property type="match status" value="1"/>
</dbReference>
<evidence type="ECO:0000256" key="3">
    <source>
        <dbReference type="ARBA" id="ARBA00022705"/>
    </source>
</evidence>
<evidence type="ECO:0000256" key="2">
    <source>
        <dbReference type="ARBA" id="ARBA00005378"/>
    </source>
</evidence>
<comment type="subcellular location">
    <subcellularLocation>
        <location evidence="1">Nucleus</location>
    </subcellularLocation>
</comment>
<dbReference type="SUPFAM" id="SSF48019">
    <property type="entry name" value="post-AAA+ oligomerization domain-like"/>
    <property type="match status" value="1"/>
</dbReference>
<dbReference type="GO" id="GO:0003677">
    <property type="term" value="F:DNA binding"/>
    <property type="evidence" value="ECO:0007669"/>
    <property type="project" value="InterPro"/>
</dbReference>
<feature type="domain" description="AAA+ ATPase" evidence="8">
    <location>
        <begin position="56"/>
        <end position="182"/>
    </location>
</feature>
<dbReference type="EMBL" id="JAEPRE010000014">
    <property type="protein sequence ID" value="KAG2236667.1"/>
    <property type="molecule type" value="Genomic_DNA"/>
</dbReference>
<sequence length="343" mass="38070">MSSSMDIDPPTTSESPSETSDYYSPWLEKYRPKVLSDIVGNDDIVSRLKIISKDGNMPNVLLVGMPGVGKTTSVLCLASELLGPSYKDAVLELNASDDRSIDTVRDNIKKFAQKKVTLPPGKHKIIILDEADSMTGGAQQALRRTMELYTNTTRFALACNESSKIIEPLQSRCAVLRYEKLKDEQILERLLEICEKEQVKYNDGGLEAIIFTADGDMRQAINNLQATHFGSDFVNEENVFKICDQPHPAIVQEILSSCAQCDVNNAVALLQKLYHSGYASIDIINTFFRVSRSFTELDEQFRLDCMKPIGEANLKINGGHTSLLQLEGMIASICMISPNYASL</sequence>
<dbReference type="GO" id="GO:0006281">
    <property type="term" value="P:DNA repair"/>
    <property type="evidence" value="ECO:0007669"/>
    <property type="project" value="TreeGrafter"/>
</dbReference>
<dbReference type="SUPFAM" id="SSF52540">
    <property type="entry name" value="P-loop containing nucleoside triphosphate hydrolases"/>
    <property type="match status" value="1"/>
</dbReference>
<proteinExistence type="inferred from homology"/>
<dbReference type="OrthoDB" id="4199794at2759"/>
<dbReference type="InterPro" id="IPR008921">
    <property type="entry name" value="DNA_pol3_clamp-load_cplx_C"/>
</dbReference>
<evidence type="ECO:0000256" key="5">
    <source>
        <dbReference type="ARBA" id="ARBA00022840"/>
    </source>
</evidence>
<name>A0A8H7SYQ6_9FUNG</name>
<keyword evidence="4" id="KW-0547">Nucleotide-binding</keyword>
<dbReference type="AlphaFoldDB" id="A0A8H7SYQ6"/>
<dbReference type="CDD" id="cd18140">
    <property type="entry name" value="HLD_clamp_RFC"/>
    <property type="match status" value="1"/>
</dbReference>
<gene>
    <name evidence="9" type="ORF">INT48_000664</name>
</gene>
<feature type="compositionally biased region" description="Low complexity" evidence="7">
    <location>
        <begin position="8"/>
        <end position="22"/>
    </location>
</feature>
<dbReference type="Gene3D" id="1.20.272.10">
    <property type="match status" value="1"/>
</dbReference>
<comment type="similarity">
    <text evidence="2">Belongs to the activator 1 small subunits family.</text>
</comment>
<dbReference type="SMART" id="SM00382">
    <property type="entry name" value="AAA"/>
    <property type="match status" value="1"/>
</dbReference>
<dbReference type="InterPro" id="IPR003593">
    <property type="entry name" value="AAA+_ATPase"/>
</dbReference>
<keyword evidence="3" id="KW-0235">DNA replication</keyword>
<evidence type="ECO:0000313" key="10">
    <source>
        <dbReference type="Proteomes" id="UP000613177"/>
    </source>
</evidence>
<keyword evidence="10" id="KW-1185">Reference proteome</keyword>
<dbReference type="InterPro" id="IPR013748">
    <property type="entry name" value="Rep_factorC_C"/>
</dbReference>
<dbReference type="Pfam" id="PF08542">
    <property type="entry name" value="Rep_fac_C"/>
    <property type="match status" value="1"/>
</dbReference>
<keyword evidence="5" id="KW-0067">ATP-binding</keyword>
<keyword evidence="6" id="KW-0539">Nucleus</keyword>
<dbReference type="GO" id="GO:0005634">
    <property type="term" value="C:nucleus"/>
    <property type="evidence" value="ECO:0007669"/>
    <property type="project" value="UniProtKB-SubCell"/>
</dbReference>
<protein>
    <recommendedName>
        <fullName evidence="8">AAA+ ATPase domain-containing protein</fullName>
    </recommendedName>
</protein>
<dbReference type="GO" id="GO:0005663">
    <property type="term" value="C:DNA replication factor C complex"/>
    <property type="evidence" value="ECO:0007669"/>
    <property type="project" value="TreeGrafter"/>
</dbReference>
<reference evidence="9" key="1">
    <citation type="submission" date="2021-01" db="EMBL/GenBank/DDBJ databases">
        <title>Metabolic potential, ecology and presence of endohyphal bacteria is reflected in genomic diversity of Mucoromycotina.</title>
        <authorList>
            <person name="Muszewska A."/>
            <person name="Okrasinska A."/>
            <person name="Steczkiewicz K."/>
            <person name="Drgas O."/>
            <person name="Orlowska M."/>
            <person name="Perlinska-Lenart U."/>
            <person name="Aleksandrzak-Piekarczyk T."/>
            <person name="Szatraj K."/>
            <person name="Zielenkiewicz U."/>
            <person name="Pilsyk S."/>
            <person name="Malc E."/>
            <person name="Mieczkowski P."/>
            <person name="Kruszewska J.S."/>
            <person name="Biernat P."/>
            <person name="Pawlowska J."/>
        </authorList>
    </citation>
    <scope>NUCLEOTIDE SEQUENCE</scope>
    <source>
        <strain evidence="9">WA0000018081</strain>
    </source>
</reference>
<evidence type="ECO:0000256" key="4">
    <source>
        <dbReference type="ARBA" id="ARBA00022741"/>
    </source>
</evidence>
<dbReference type="GO" id="GO:0006271">
    <property type="term" value="P:DNA strand elongation involved in DNA replication"/>
    <property type="evidence" value="ECO:0007669"/>
    <property type="project" value="UniProtKB-ARBA"/>
</dbReference>
<dbReference type="GO" id="GO:0016887">
    <property type="term" value="F:ATP hydrolysis activity"/>
    <property type="evidence" value="ECO:0007669"/>
    <property type="project" value="InterPro"/>
</dbReference>
<dbReference type="Pfam" id="PF00004">
    <property type="entry name" value="AAA"/>
    <property type="match status" value="1"/>
</dbReference>
<evidence type="ECO:0000259" key="8">
    <source>
        <dbReference type="SMART" id="SM00382"/>
    </source>
</evidence>
<dbReference type="GO" id="GO:0031391">
    <property type="term" value="C:Elg1 RFC-like complex"/>
    <property type="evidence" value="ECO:0007669"/>
    <property type="project" value="UniProtKB-ARBA"/>
</dbReference>
<dbReference type="Gene3D" id="1.10.8.60">
    <property type="match status" value="1"/>
</dbReference>
<dbReference type="Proteomes" id="UP000613177">
    <property type="component" value="Unassembled WGS sequence"/>
</dbReference>
<dbReference type="CDD" id="cd00009">
    <property type="entry name" value="AAA"/>
    <property type="match status" value="1"/>
</dbReference>
<dbReference type="InterPro" id="IPR027417">
    <property type="entry name" value="P-loop_NTPase"/>
</dbReference>
<dbReference type="PANTHER" id="PTHR11669:SF5">
    <property type="entry name" value="REPLICATION FACTOR C SUBUNIT 2"/>
    <property type="match status" value="1"/>
</dbReference>
<dbReference type="InterPro" id="IPR047854">
    <property type="entry name" value="RFC_lid"/>
</dbReference>
<evidence type="ECO:0000313" key="9">
    <source>
        <dbReference type="EMBL" id="KAG2236667.1"/>
    </source>
</evidence>
<dbReference type="GO" id="GO:0005524">
    <property type="term" value="F:ATP binding"/>
    <property type="evidence" value="ECO:0007669"/>
    <property type="project" value="UniProtKB-KW"/>
</dbReference>
<evidence type="ECO:0000256" key="6">
    <source>
        <dbReference type="ARBA" id="ARBA00023242"/>
    </source>
</evidence>